<dbReference type="AlphaFoldDB" id="A0AA88RKK9"/>
<dbReference type="GO" id="GO:0016020">
    <property type="term" value="C:membrane"/>
    <property type="evidence" value="ECO:0007669"/>
    <property type="project" value="UniProtKB-SubCell"/>
</dbReference>
<evidence type="ECO:0000256" key="2">
    <source>
        <dbReference type="ARBA" id="ARBA00022614"/>
    </source>
</evidence>
<dbReference type="Gene3D" id="3.80.10.10">
    <property type="entry name" value="Ribonuclease Inhibitor"/>
    <property type="match status" value="1"/>
</dbReference>
<proteinExistence type="predicted"/>
<dbReference type="PANTHER" id="PTHR27000:SF787">
    <property type="entry name" value="RECEPTOR-LIKE PROTEIN 39"/>
    <property type="match status" value="1"/>
</dbReference>
<keyword evidence="9" id="KW-0325">Glycoprotein</keyword>
<dbReference type="Pfam" id="PF13855">
    <property type="entry name" value="LRR_8"/>
    <property type="match status" value="1"/>
</dbReference>
<evidence type="ECO:0000313" key="11">
    <source>
        <dbReference type="EMBL" id="KAK2984606.1"/>
    </source>
</evidence>
<keyword evidence="12" id="KW-1185">Reference proteome</keyword>
<evidence type="ECO:0000256" key="4">
    <source>
        <dbReference type="ARBA" id="ARBA00022729"/>
    </source>
</evidence>
<dbReference type="Pfam" id="PF00560">
    <property type="entry name" value="LRR_1"/>
    <property type="match status" value="2"/>
</dbReference>
<evidence type="ECO:0000256" key="5">
    <source>
        <dbReference type="ARBA" id="ARBA00022737"/>
    </source>
</evidence>
<keyword evidence="4 10" id="KW-0732">Signal</keyword>
<dbReference type="FunFam" id="3.80.10.10:FF:000041">
    <property type="entry name" value="LRR receptor-like serine/threonine-protein kinase ERECTA"/>
    <property type="match status" value="1"/>
</dbReference>
<evidence type="ECO:0000256" key="1">
    <source>
        <dbReference type="ARBA" id="ARBA00004479"/>
    </source>
</evidence>
<feature type="chain" id="PRO_5041726869" evidence="10">
    <location>
        <begin position="23"/>
        <end position="542"/>
    </location>
</feature>
<sequence length="542" mass="58865">MASALSTLTLIFVSLLGGLVVSQPDLDKGEQESLYLVLESVNSEVPWRSIFPDDLCYSGPHGVVCDYFTDTSLGTETVHVTELNIGYVSDQSPNPPCTPNSTIDPLLISPFKYLRKLFFYKCFTETNVTLPDISGFGSSLQELVFVENPALMGSLSGNMSNMTSLRRVVLTGTGVSGKVPDGFGDLVNLEQLTLSRNRFSGEVLLDFSKLKKLKVLDLSQNGFEGNIPESVGGLTDLLKLDLSFNNFSGKITESLKGLKGLEFLDLSYNKFGNFGVPLFLAEMPRLKEMHLSGNLLGGQIPEIWKNLGGLNGIGLSDTGLVGNIPASMGVSLRNVCYLGLDNNKLDGTVPEELGALELVSELNLQNNNLSGRVPFSTKFATKVGEKLKLEGNPGLCVDEGLRSAKISGSLGQLKVCSKPDIPHILLLGFEVDMSKEEKEYWNWTSSGPGSENGDVYVLVEVLAFDLDLDDPPFTESLDFFRRDFLGMSGRFLAGDSRLGSGGCRVDLTLSDESFEWCLLDCLDLVDESLLGDSPDRGFSEAE</sequence>
<dbReference type="InterPro" id="IPR001611">
    <property type="entry name" value="Leu-rich_rpt"/>
</dbReference>
<comment type="subcellular location">
    <subcellularLocation>
        <location evidence="1">Membrane</location>
        <topology evidence="1">Single-pass type I membrane protein</topology>
    </subcellularLocation>
</comment>
<keyword evidence="6" id="KW-1133">Transmembrane helix</keyword>
<organism evidence="11 12">
    <name type="scientific">Escallonia rubra</name>
    <dbReference type="NCBI Taxonomy" id="112253"/>
    <lineage>
        <taxon>Eukaryota</taxon>
        <taxon>Viridiplantae</taxon>
        <taxon>Streptophyta</taxon>
        <taxon>Embryophyta</taxon>
        <taxon>Tracheophyta</taxon>
        <taxon>Spermatophyta</taxon>
        <taxon>Magnoliopsida</taxon>
        <taxon>eudicotyledons</taxon>
        <taxon>Gunneridae</taxon>
        <taxon>Pentapetalae</taxon>
        <taxon>asterids</taxon>
        <taxon>campanulids</taxon>
        <taxon>Escalloniales</taxon>
        <taxon>Escalloniaceae</taxon>
        <taxon>Escallonia</taxon>
    </lineage>
</organism>
<dbReference type="EMBL" id="JAVXUO010001219">
    <property type="protein sequence ID" value="KAK2984606.1"/>
    <property type="molecule type" value="Genomic_DNA"/>
</dbReference>
<evidence type="ECO:0000256" key="10">
    <source>
        <dbReference type="SAM" id="SignalP"/>
    </source>
</evidence>
<protein>
    <submittedName>
        <fullName evidence="11">Uncharacterized protein</fullName>
    </submittedName>
</protein>
<evidence type="ECO:0000256" key="6">
    <source>
        <dbReference type="ARBA" id="ARBA00022989"/>
    </source>
</evidence>
<dbReference type="PANTHER" id="PTHR27000">
    <property type="entry name" value="LEUCINE-RICH REPEAT RECEPTOR-LIKE PROTEIN KINASE FAMILY PROTEIN-RELATED"/>
    <property type="match status" value="1"/>
</dbReference>
<feature type="signal peptide" evidence="10">
    <location>
        <begin position="1"/>
        <end position="22"/>
    </location>
</feature>
<comment type="caution">
    <text evidence="11">The sequence shown here is derived from an EMBL/GenBank/DDBJ whole genome shotgun (WGS) entry which is preliminary data.</text>
</comment>
<evidence type="ECO:0000256" key="8">
    <source>
        <dbReference type="ARBA" id="ARBA00023170"/>
    </source>
</evidence>
<evidence type="ECO:0000313" key="12">
    <source>
        <dbReference type="Proteomes" id="UP001187471"/>
    </source>
</evidence>
<keyword evidence="8" id="KW-0675">Receptor</keyword>
<dbReference type="SUPFAM" id="SSF52058">
    <property type="entry name" value="L domain-like"/>
    <property type="match status" value="1"/>
</dbReference>
<accession>A0AA88RKK9</accession>
<keyword evidence="7" id="KW-0472">Membrane</keyword>
<evidence type="ECO:0000256" key="7">
    <source>
        <dbReference type="ARBA" id="ARBA00023136"/>
    </source>
</evidence>
<name>A0AA88RKK9_9ASTE</name>
<keyword evidence="5" id="KW-0677">Repeat</keyword>
<gene>
    <name evidence="11" type="ORF">RJ640_029112</name>
</gene>
<evidence type="ECO:0000256" key="9">
    <source>
        <dbReference type="ARBA" id="ARBA00023180"/>
    </source>
</evidence>
<reference evidence="11" key="1">
    <citation type="submission" date="2022-12" db="EMBL/GenBank/DDBJ databases">
        <title>Draft genome assemblies for two species of Escallonia (Escalloniales).</title>
        <authorList>
            <person name="Chanderbali A."/>
            <person name="Dervinis C."/>
            <person name="Anghel I."/>
            <person name="Soltis D."/>
            <person name="Soltis P."/>
            <person name="Zapata F."/>
        </authorList>
    </citation>
    <scope>NUCLEOTIDE SEQUENCE</scope>
    <source>
        <strain evidence="11">UCBG92.1500</strain>
        <tissue evidence="11">Leaf</tissue>
    </source>
</reference>
<dbReference type="Proteomes" id="UP001187471">
    <property type="component" value="Unassembled WGS sequence"/>
</dbReference>
<keyword evidence="3" id="KW-0812">Transmembrane</keyword>
<dbReference type="InterPro" id="IPR032675">
    <property type="entry name" value="LRR_dom_sf"/>
</dbReference>
<evidence type="ECO:0000256" key="3">
    <source>
        <dbReference type="ARBA" id="ARBA00022692"/>
    </source>
</evidence>
<keyword evidence="2" id="KW-0433">Leucine-rich repeat</keyword>